<dbReference type="InterPro" id="IPR041616">
    <property type="entry name" value="PheRS_beta_core"/>
</dbReference>
<dbReference type="Gene3D" id="3.30.930.10">
    <property type="entry name" value="Bira Bifunctional Protein, Domain 2"/>
    <property type="match status" value="1"/>
</dbReference>
<comment type="cofactor">
    <cofactor evidence="1">
        <name>Mg(2+)</name>
        <dbReference type="ChEBI" id="CHEBI:18420"/>
    </cofactor>
</comment>
<dbReference type="InterPro" id="IPR040659">
    <property type="entry name" value="PhetRS_B1"/>
</dbReference>
<proteinExistence type="inferred from homology"/>
<keyword evidence="16" id="KW-1185">Reference proteome</keyword>
<dbReference type="GO" id="GO:0005524">
    <property type="term" value="F:ATP binding"/>
    <property type="evidence" value="ECO:0007669"/>
    <property type="project" value="UniProtKB-KW"/>
</dbReference>
<comment type="similarity">
    <text evidence="3">Belongs to the phenylalanyl-tRNA synthetase beta subunit family. Type 2 subfamily.</text>
</comment>
<dbReference type="FunFam" id="3.50.40.10:FF:000002">
    <property type="entry name" value="phenylalanine--tRNA ligase beta subunit"/>
    <property type="match status" value="1"/>
</dbReference>
<dbReference type="Pfam" id="PF18262">
    <property type="entry name" value="PhetRS_B1"/>
    <property type="match status" value="1"/>
</dbReference>
<evidence type="ECO:0000313" key="16">
    <source>
        <dbReference type="Proteomes" id="UP000515146"/>
    </source>
</evidence>
<dbReference type="GO" id="GO:0003723">
    <property type="term" value="F:RNA binding"/>
    <property type="evidence" value="ECO:0007669"/>
    <property type="project" value="InterPro"/>
</dbReference>
<dbReference type="PANTHER" id="PTHR10947:SF0">
    <property type="entry name" value="PHENYLALANINE--TRNA LIGASE BETA SUBUNIT"/>
    <property type="match status" value="1"/>
</dbReference>
<evidence type="ECO:0000256" key="10">
    <source>
        <dbReference type="ARBA" id="ARBA00022840"/>
    </source>
</evidence>
<dbReference type="InParanoid" id="A0A6P6YAY7"/>
<evidence type="ECO:0000256" key="1">
    <source>
        <dbReference type="ARBA" id="ARBA00001946"/>
    </source>
</evidence>
<protein>
    <recommendedName>
        <fullName evidence="5">Phenylalanine--tRNA ligase beta subunit</fullName>
        <ecNumber evidence="4">6.1.1.20</ecNumber>
    </recommendedName>
    <alternativeName>
        <fullName evidence="14">Phenylalanyl-tRNA synthetase beta subunit</fullName>
    </alternativeName>
</protein>
<keyword evidence="8" id="KW-0479">Metal-binding</keyword>
<dbReference type="SMART" id="SM00874">
    <property type="entry name" value="B5"/>
    <property type="match status" value="1"/>
</dbReference>
<dbReference type="SUPFAM" id="SSF46955">
    <property type="entry name" value="Putative DNA-binding domain"/>
    <property type="match status" value="1"/>
</dbReference>
<evidence type="ECO:0000256" key="6">
    <source>
        <dbReference type="ARBA" id="ARBA00022490"/>
    </source>
</evidence>
<evidence type="ECO:0000256" key="7">
    <source>
        <dbReference type="ARBA" id="ARBA00022598"/>
    </source>
</evidence>
<evidence type="ECO:0000256" key="14">
    <source>
        <dbReference type="ARBA" id="ARBA00033189"/>
    </source>
</evidence>
<dbReference type="Pfam" id="PF03484">
    <property type="entry name" value="B5"/>
    <property type="match status" value="1"/>
</dbReference>
<dbReference type="InterPro" id="IPR004531">
    <property type="entry name" value="Phe-tRNA-synth_IIc_bsu_arc_euk"/>
</dbReference>
<dbReference type="AlphaFoldDB" id="A0A6P6YAY7"/>
<keyword evidence="11" id="KW-0460">Magnesium</keyword>
<dbReference type="SUPFAM" id="SSF55681">
    <property type="entry name" value="Class II aaRS and biotin synthetases"/>
    <property type="match status" value="1"/>
</dbReference>
<evidence type="ECO:0000256" key="8">
    <source>
        <dbReference type="ARBA" id="ARBA00022723"/>
    </source>
</evidence>
<accession>A0A6P6YAY7</accession>
<evidence type="ECO:0000256" key="11">
    <source>
        <dbReference type="ARBA" id="ARBA00022842"/>
    </source>
</evidence>
<dbReference type="Gene3D" id="3.50.40.10">
    <property type="entry name" value="Phenylalanyl-trna Synthetase, Chain B, domain 3"/>
    <property type="match status" value="1"/>
</dbReference>
<evidence type="ECO:0000313" key="17">
    <source>
        <dbReference type="RefSeq" id="XP_027202136.1"/>
    </source>
</evidence>
<dbReference type="Pfam" id="PF17759">
    <property type="entry name" value="tRNA_synthFbeta"/>
    <property type="match status" value="1"/>
</dbReference>
<dbReference type="KEGG" id="dpte:113796095"/>
<evidence type="ECO:0000256" key="3">
    <source>
        <dbReference type="ARBA" id="ARBA00007438"/>
    </source>
</evidence>
<reference evidence="17" key="1">
    <citation type="submission" date="2025-08" db="UniProtKB">
        <authorList>
            <consortium name="RefSeq"/>
        </authorList>
    </citation>
    <scope>IDENTIFICATION</scope>
    <source>
        <strain evidence="17">Airmid</strain>
    </source>
</reference>
<evidence type="ECO:0000259" key="15">
    <source>
        <dbReference type="PROSITE" id="PS51483"/>
    </source>
</evidence>
<dbReference type="GO" id="GO:0006432">
    <property type="term" value="P:phenylalanyl-tRNA aminoacylation"/>
    <property type="evidence" value="ECO:0007669"/>
    <property type="project" value="InterPro"/>
</dbReference>
<comment type="subcellular location">
    <subcellularLocation>
        <location evidence="2">Cytoplasm</location>
    </subcellularLocation>
</comment>
<dbReference type="GO" id="GO:0009328">
    <property type="term" value="C:phenylalanine-tRNA ligase complex"/>
    <property type="evidence" value="ECO:0007669"/>
    <property type="project" value="TreeGrafter"/>
</dbReference>
<evidence type="ECO:0000256" key="2">
    <source>
        <dbReference type="ARBA" id="ARBA00004496"/>
    </source>
</evidence>
<dbReference type="InterPro" id="IPR009061">
    <property type="entry name" value="DNA-bd_dom_put_sf"/>
</dbReference>
<evidence type="ECO:0000256" key="12">
    <source>
        <dbReference type="ARBA" id="ARBA00022917"/>
    </source>
</evidence>
<dbReference type="GO" id="GO:0000287">
    <property type="term" value="F:magnesium ion binding"/>
    <property type="evidence" value="ECO:0007669"/>
    <property type="project" value="InterPro"/>
</dbReference>
<sequence length="932" mass="108128">MYDTKKRKYSFNTVNDVLEEKKICHNVFNGNEAKFCGKLADLEKYKKYFSDIKTLFNEDLESNLIVYSIVSIIPDIAYITTNIYASHTVELLIKTLISVLLDGELENFSGKDEVKRYKKLFTEHLSSILQQLIPNNMNVLICFISHRYQSFVIRTLITECANNYEHPNLKEINQSLHKFENEFLDCIHKTELDRLCEDTRVSATLQALFYHTKFDVSLSSRMYEMLVVKNDEHVCIDWYVTSDKDKKKNFMLNFVIANYFTDDDRYYVLHNYYLVLEDSEFAINKILAVERSVQIYYSVELHKTFYNKIYFEPYEVENFIEFVDTITDEYGLEYDGIDTNSEKCKLRIEVPANRYDLLTLEGLADSLLRFKSKDCQKFYEPLAASDIYTDLRVTKNTLAIRPYCIAAVFKNVSMDEQAMASFISLQDKLHQNIGRNRKLVAIGTHDLDKLTPPFRYDALPKDRGFQFVPLNYSKLVDGNGMMELFKDSYLKPYLSLISNFEDFPCILDANNNICSIPPIINADFCKITSNTKNIFVEITGIDFVKMEIVLDIIVHFMSIISNNSSPVHKVMIAYDEDHPGVFSMASRETYKTLITPRLLSNKISFNINYCKQILGDLPIDYDIITDKLLPMMGLRIVDKADENYIVECPIYRKDILHACDICEDIAIAYGFNNFKFKFEKIAFVQDLTSVCERVRRLITCAQYKECLSFGLVSLKDLFENLNRNKKKIDFSSQNYEINQYYDYLEPVELESPKNITFEVVRTSLIPGVLHTLSSNQAAALPLKIFEIGDVSFIVKNSDVKSRHATNLCALFANNTQSGFEITHGLLDYLLKSLGYTFLYSEKSKNKYPQYWLEPCSNSIFVDKRSVKIILKHESNEQRVLGIMGVVHPSVLECFNIPFPCSLFEISIDVLLDCAINKYKPYMSFKYIILMHN</sequence>
<dbReference type="InterPro" id="IPR005147">
    <property type="entry name" value="tRNA_synthase_B5-dom"/>
</dbReference>
<dbReference type="InterPro" id="IPR005146">
    <property type="entry name" value="B3/B4_tRNA-bd"/>
</dbReference>
<evidence type="ECO:0000256" key="4">
    <source>
        <dbReference type="ARBA" id="ARBA00012814"/>
    </source>
</evidence>
<dbReference type="InterPro" id="IPR020825">
    <property type="entry name" value="Phe-tRNA_synthase-like_B3/B4"/>
</dbReference>
<evidence type="ECO:0000256" key="9">
    <source>
        <dbReference type="ARBA" id="ARBA00022741"/>
    </source>
</evidence>
<name>A0A6P6YAY7_DERPT</name>
<dbReference type="PANTHER" id="PTHR10947">
    <property type="entry name" value="PHENYLALANYL-TRNA SYNTHETASE BETA CHAIN AND LEUCINE-RICH REPEAT-CONTAINING PROTEIN 47"/>
    <property type="match status" value="1"/>
</dbReference>
<keyword evidence="12" id="KW-0648">Protein biosynthesis</keyword>
<dbReference type="EC" id="6.1.1.20" evidence="4"/>
<dbReference type="SMART" id="SM00873">
    <property type="entry name" value="B3_4"/>
    <property type="match status" value="1"/>
</dbReference>
<gene>
    <name evidence="17" type="primary">LOC113796095</name>
</gene>
<keyword evidence="9" id="KW-0547">Nucleotide-binding</keyword>
<keyword evidence="13" id="KW-0030">Aminoacyl-tRNA synthetase</keyword>
<dbReference type="PROSITE" id="PS51483">
    <property type="entry name" value="B5"/>
    <property type="match status" value="1"/>
</dbReference>
<evidence type="ECO:0000256" key="5">
    <source>
        <dbReference type="ARBA" id="ARBA00017032"/>
    </source>
</evidence>
<keyword evidence="7" id="KW-0436">Ligase</keyword>
<dbReference type="InterPro" id="IPR045864">
    <property type="entry name" value="aa-tRNA-synth_II/BPL/LPL"/>
</dbReference>
<dbReference type="InterPro" id="IPR045060">
    <property type="entry name" value="Phe-tRNA-ligase_IIc_bsu"/>
</dbReference>
<dbReference type="Proteomes" id="UP000515146">
    <property type="component" value="Unplaced"/>
</dbReference>
<dbReference type="RefSeq" id="XP_027202136.1">
    <property type="nucleotide sequence ID" value="XM_027346335.1"/>
</dbReference>
<dbReference type="OrthoDB" id="1698572at2759"/>
<keyword evidence="6" id="KW-0963">Cytoplasm</keyword>
<dbReference type="GO" id="GO:0004826">
    <property type="term" value="F:phenylalanine-tRNA ligase activity"/>
    <property type="evidence" value="ECO:0007669"/>
    <property type="project" value="UniProtKB-EC"/>
</dbReference>
<dbReference type="NCBIfam" id="TIGR00471">
    <property type="entry name" value="pheT_arch"/>
    <property type="match status" value="1"/>
</dbReference>
<evidence type="ECO:0000256" key="13">
    <source>
        <dbReference type="ARBA" id="ARBA00023146"/>
    </source>
</evidence>
<feature type="domain" description="B5" evidence="15">
    <location>
        <begin position="598"/>
        <end position="676"/>
    </location>
</feature>
<keyword evidence="10" id="KW-0067">ATP-binding</keyword>
<dbReference type="Gene3D" id="3.30.56.10">
    <property type="match status" value="2"/>
</dbReference>
<organism evidence="16 17">
    <name type="scientific">Dermatophagoides pteronyssinus</name>
    <name type="common">European house dust mite</name>
    <dbReference type="NCBI Taxonomy" id="6956"/>
    <lineage>
        <taxon>Eukaryota</taxon>
        <taxon>Metazoa</taxon>
        <taxon>Ecdysozoa</taxon>
        <taxon>Arthropoda</taxon>
        <taxon>Chelicerata</taxon>
        <taxon>Arachnida</taxon>
        <taxon>Acari</taxon>
        <taxon>Acariformes</taxon>
        <taxon>Sarcoptiformes</taxon>
        <taxon>Astigmata</taxon>
        <taxon>Psoroptidia</taxon>
        <taxon>Analgoidea</taxon>
        <taxon>Pyroglyphidae</taxon>
        <taxon>Dermatophagoidinae</taxon>
        <taxon>Dermatophagoides</taxon>
    </lineage>
</organism>